<protein>
    <submittedName>
        <fullName evidence="1">SFRICE_009799</fullName>
    </submittedName>
</protein>
<proteinExistence type="predicted"/>
<dbReference type="AlphaFoldDB" id="A0A2H1V5A0"/>
<accession>A0A2H1V5A0</accession>
<dbReference type="EMBL" id="ODYU01000749">
    <property type="protein sequence ID" value="SOQ36007.1"/>
    <property type="molecule type" value="Genomic_DNA"/>
</dbReference>
<reference evidence="1" key="1">
    <citation type="submission" date="2016-07" db="EMBL/GenBank/DDBJ databases">
        <authorList>
            <person name="Bretaudeau A."/>
        </authorList>
    </citation>
    <scope>NUCLEOTIDE SEQUENCE</scope>
    <source>
        <strain evidence="1">Rice</strain>
        <tissue evidence="1">Whole body</tissue>
    </source>
</reference>
<sequence>MVNHVTYKILLSYNGKRPQTRIVRIARIGRIDCVNCSAAFGLPTRVLEQSDYRCHFHLDFWHRHSYALPMSGPYDADQWTQLYEFLTFYTRQTKIRCVRCVRCGPVDAYLK</sequence>
<name>A0A2H1V5A0_SPOFR</name>
<organism evidence="1">
    <name type="scientific">Spodoptera frugiperda</name>
    <name type="common">Fall armyworm</name>
    <dbReference type="NCBI Taxonomy" id="7108"/>
    <lineage>
        <taxon>Eukaryota</taxon>
        <taxon>Metazoa</taxon>
        <taxon>Ecdysozoa</taxon>
        <taxon>Arthropoda</taxon>
        <taxon>Hexapoda</taxon>
        <taxon>Insecta</taxon>
        <taxon>Pterygota</taxon>
        <taxon>Neoptera</taxon>
        <taxon>Endopterygota</taxon>
        <taxon>Lepidoptera</taxon>
        <taxon>Glossata</taxon>
        <taxon>Ditrysia</taxon>
        <taxon>Noctuoidea</taxon>
        <taxon>Noctuidae</taxon>
        <taxon>Amphipyrinae</taxon>
        <taxon>Spodoptera</taxon>
    </lineage>
</organism>
<evidence type="ECO:0000313" key="1">
    <source>
        <dbReference type="EMBL" id="SOQ36007.1"/>
    </source>
</evidence>
<gene>
    <name evidence="1" type="ORF">SFRICE_009799</name>
</gene>